<dbReference type="CDD" id="cd01378">
    <property type="entry name" value="MYSc_Myo1"/>
    <property type="match status" value="1"/>
</dbReference>
<dbReference type="OrthoDB" id="6108017at2759"/>
<dbReference type="OMA" id="SSCIEIF"/>
<keyword evidence="8 9" id="KW-0009">Actin-binding</keyword>
<dbReference type="GO" id="GO:0031252">
    <property type="term" value="C:cell leading edge"/>
    <property type="evidence" value="ECO:0007669"/>
    <property type="project" value="UniProtKB-ARBA"/>
</dbReference>
<keyword evidence="7 9" id="KW-0505">Motor protein</keyword>
<evidence type="ECO:0000259" key="11">
    <source>
        <dbReference type="PROSITE" id="PS51757"/>
    </source>
</evidence>
<dbReference type="GO" id="GO:0043327">
    <property type="term" value="P:chemotaxis to cAMP"/>
    <property type="evidence" value="ECO:0007669"/>
    <property type="project" value="UniProtKB-ARBA"/>
</dbReference>
<comment type="subunit">
    <text evidence="2">Myosin I heavy chain is single-headed. Dimer of a heavy and a light chain. Inability to self-assemble into filaments.</text>
</comment>
<dbReference type="GO" id="GO:0031143">
    <property type="term" value="C:pseudopodium"/>
    <property type="evidence" value="ECO:0007669"/>
    <property type="project" value="UniProtKB-ARBA"/>
</dbReference>
<dbReference type="InParanoid" id="A0A152A2Q9"/>
<evidence type="ECO:0000259" key="10">
    <source>
        <dbReference type="PROSITE" id="PS51456"/>
    </source>
</evidence>
<feature type="domain" description="TH1" evidence="11">
    <location>
        <begin position="786"/>
        <end position="978"/>
    </location>
</feature>
<name>A0A152A2Q9_TIELA</name>
<evidence type="ECO:0000256" key="1">
    <source>
        <dbReference type="ARBA" id="ARBA00008314"/>
    </source>
</evidence>
<evidence type="ECO:0000256" key="7">
    <source>
        <dbReference type="ARBA" id="ARBA00023175"/>
    </source>
</evidence>
<comment type="caution">
    <text evidence="12">The sequence shown here is derived from an EMBL/GenBank/DDBJ whole genome shotgun (WGS) entry which is preliminary data.</text>
</comment>
<dbReference type="Gene3D" id="1.10.10.820">
    <property type="match status" value="1"/>
</dbReference>
<dbReference type="InterPro" id="IPR001609">
    <property type="entry name" value="Myosin_head_motor_dom-like"/>
</dbReference>
<dbReference type="PRINTS" id="PR00193">
    <property type="entry name" value="MYOSINHEAVY"/>
</dbReference>
<keyword evidence="4 9" id="KW-0547">Nucleotide-binding</keyword>
<feature type="domain" description="Myosin motor" evidence="10">
    <location>
        <begin position="16"/>
        <end position="724"/>
    </location>
</feature>
<evidence type="ECO:0000256" key="3">
    <source>
        <dbReference type="ARBA" id="ARBA00022737"/>
    </source>
</evidence>
<dbReference type="Pfam" id="PF00612">
    <property type="entry name" value="IQ"/>
    <property type="match status" value="2"/>
</dbReference>
<evidence type="ECO:0000313" key="12">
    <source>
        <dbReference type="EMBL" id="KYR00397.1"/>
    </source>
</evidence>
<protein>
    <submittedName>
        <fullName evidence="12">Myosin IA heavy chain</fullName>
    </submittedName>
</protein>
<dbReference type="SMART" id="SM00242">
    <property type="entry name" value="MYSc"/>
    <property type="match status" value="1"/>
</dbReference>
<keyword evidence="6 9" id="KW-0518">Myosin</keyword>
<keyword evidence="13" id="KW-1185">Reference proteome</keyword>
<dbReference type="InterPro" id="IPR010926">
    <property type="entry name" value="Myosin_TH1"/>
</dbReference>
<evidence type="ECO:0000313" key="13">
    <source>
        <dbReference type="Proteomes" id="UP000076078"/>
    </source>
</evidence>
<organism evidence="12 13">
    <name type="scientific">Tieghemostelium lacteum</name>
    <name type="common">Slime mold</name>
    <name type="synonym">Dictyostelium lacteum</name>
    <dbReference type="NCBI Taxonomy" id="361077"/>
    <lineage>
        <taxon>Eukaryota</taxon>
        <taxon>Amoebozoa</taxon>
        <taxon>Evosea</taxon>
        <taxon>Eumycetozoa</taxon>
        <taxon>Dictyostelia</taxon>
        <taxon>Dictyosteliales</taxon>
        <taxon>Raperosteliaceae</taxon>
        <taxon>Tieghemostelium</taxon>
    </lineage>
</organism>
<dbReference type="PROSITE" id="PS50096">
    <property type="entry name" value="IQ"/>
    <property type="match status" value="1"/>
</dbReference>
<dbReference type="InterPro" id="IPR000048">
    <property type="entry name" value="IQ_motif_EF-hand-BS"/>
</dbReference>
<dbReference type="AlphaFoldDB" id="A0A152A2Q9"/>
<dbReference type="PANTHER" id="PTHR13140:SF655">
    <property type="entry name" value="MYOSIN IA HEAVY CHAIN"/>
    <property type="match status" value="1"/>
</dbReference>
<proteinExistence type="inferred from homology"/>
<dbReference type="SMART" id="SM00015">
    <property type="entry name" value="IQ"/>
    <property type="match status" value="2"/>
</dbReference>
<evidence type="ECO:0000256" key="2">
    <source>
        <dbReference type="ARBA" id="ARBA00011190"/>
    </source>
</evidence>
<evidence type="ECO:0000256" key="9">
    <source>
        <dbReference type="PROSITE-ProRule" id="PRU00782"/>
    </source>
</evidence>
<gene>
    <name evidence="12" type="ORF">DLAC_03148</name>
</gene>
<dbReference type="GO" id="GO:0048870">
    <property type="term" value="P:cell motility"/>
    <property type="evidence" value="ECO:0007669"/>
    <property type="project" value="UniProtKB-ARBA"/>
</dbReference>
<evidence type="ECO:0000256" key="5">
    <source>
        <dbReference type="ARBA" id="ARBA00022840"/>
    </source>
</evidence>
<reference evidence="12 13" key="1">
    <citation type="submission" date="2015-12" db="EMBL/GenBank/DDBJ databases">
        <title>Dictyostelia acquired genes for synthesis and detection of signals that induce cell-type specialization by lateral gene transfer from prokaryotes.</title>
        <authorList>
            <person name="Gloeckner G."/>
            <person name="Schaap P."/>
        </authorList>
    </citation>
    <scope>NUCLEOTIDE SEQUENCE [LARGE SCALE GENOMIC DNA]</scope>
    <source>
        <strain evidence="12 13">TK</strain>
    </source>
</reference>
<dbReference type="InterPro" id="IPR036961">
    <property type="entry name" value="Kinesin_motor_dom_sf"/>
</dbReference>
<dbReference type="FunFam" id="1.20.58.530:FF:000004">
    <property type="entry name" value="Unconventional myosin ID"/>
    <property type="match status" value="1"/>
</dbReference>
<dbReference type="Pfam" id="PF00063">
    <property type="entry name" value="Myosin_head"/>
    <property type="match status" value="1"/>
</dbReference>
<dbReference type="Gene3D" id="6.20.240.20">
    <property type="match status" value="1"/>
</dbReference>
<dbReference type="Gene3D" id="1.20.58.530">
    <property type="match status" value="1"/>
</dbReference>
<accession>A0A152A2Q9</accession>
<dbReference type="SUPFAM" id="SSF52540">
    <property type="entry name" value="P-loop containing nucleoside triphosphate hydrolases"/>
    <property type="match status" value="1"/>
</dbReference>
<dbReference type="GO" id="GO:0005737">
    <property type="term" value="C:cytoplasm"/>
    <property type="evidence" value="ECO:0007669"/>
    <property type="project" value="TreeGrafter"/>
</dbReference>
<dbReference type="FunFam" id="3.40.850.10:FF:000101">
    <property type="entry name" value="Slow myosin heavy chain 2"/>
    <property type="match status" value="1"/>
</dbReference>
<dbReference type="Proteomes" id="UP000076078">
    <property type="component" value="Unassembled WGS sequence"/>
</dbReference>
<feature type="region of interest" description="Actin-binding" evidence="9">
    <location>
        <begin position="601"/>
        <end position="623"/>
    </location>
</feature>
<dbReference type="FunCoup" id="A0A152A2Q9">
    <property type="interactions" value="6"/>
</dbReference>
<feature type="binding site" evidence="9">
    <location>
        <begin position="109"/>
        <end position="116"/>
    </location>
    <ligand>
        <name>ATP</name>
        <dbReference type="ChEBI" id="CHEBI:30616"/>
    </ligand>
</feature>
<evidence type="ECO:0000256" key="6">
    <source>
        <dbReference type="ARBA" id="ARBA00023123"/>
    </source>
</evidence>
<dbReference type="PROSITE" id="PS51456">
    <property type="entry name" value="MYOSIN_MOTOR"/>
    <property type="match status" value="1"/>
</dbReference>
<dbReference type="FunFam" id="1.10.10.820:FF:000001">
    <property type="entry name" value="Myosin heavy chain"/>
    <property type="match status" value="1"/>
</dbReference>
<dbReference type="GO" id="GO:0031152">
    <property type="term" value="P:aggregation involved in sorocarp development"/>
    <property type="evidence" value="ECO:0007669"/>
    <property type="project" value="UniProtKB-ARBA"/>
</dbReference>
<dbReference type="InterPro" id="IPR027417">
    <property type="entry name" value="P-loop_NTPase"/>
</dbReference>
<dbReference type="EMBL" id="LODT01000015">
    <property type="protein sequence ID" value="KYR00397.1"/>
    <property type="molecule type" value="Genomic_DNA"/>
</dbReference>
<dbReference type="Gene3D" id="1.20.5.190">
    <property type="match status" value="1"/>
</dbReference>
<dbReference type="GO" id="GO:0051015">
    <property type="term" value="F:actin filament binding"/>
    <property type="evidence" value="ECO:0007669"/>
    <property type="project" value="TreeGrafter"/>
</dbReference>
<dbReference type="STRING" id="361077.A0A152A2Q9"/>
<evidence type="ECO:0000256" key="4">
    <source>
        <dbReference type="ARBA" id="ARBA00022741"/>
    </source>
</evidence>
<dbReference type="Gene3D" id="1.20.120.720">
    <property type="entry name" value="Myosin VI head, motor domain, U50 subdomain"/>
    <property type="match status" value="1"/>
</dbReference>
<dbReference type="CDD" id="cd23767">
    <property type="entry name" value="IQCD"/>
    <property type="match status" value="1"/>
</dbReference>
<dbReference type="GO" id="GO:0006897">
    <property type="term" value="P:endocytosis"/>
    <property type="evidence" value="ECO:0007669"/>
    <property type="project" value="TreeGrafter"/>
</dbReference>
<dbReference type="Pfam" id="PF06017">
    <property type="entry name" value="Myosin_TH1"/>
    <property type="match status" value="1"/>
</dbReference>
<dbReference type="GO" id="GO:0000146">
    <property type="term" value="F:microfilament motor activity"/>
    <property type="evidence" value="ECO:0007669"/>
    <property type="project" value="TreeGrafter"/>
</dbReference>
<dbReference type="PANTHER" id="PTHR13140">
    <property type="entry name" value="MYOSIN"/>
    <property type="match status" value="1"/>
</dbReference>
<dbReference type="InterPro" id="IPR036072">
    <property type="entry name" value="MYSc_Myo1"/>
</dbReference>
<dbReference type="GO" id="GO:0016459">
    <property type="term" value="C:myosin complex"/>
    <property type="evidence" value="ECO:0007669"/>
    <property type="project" value="UniProtKB-KW"/>
</dbReference>
<comment type="similarity">
    <text evidence="1 9">Belongs to the TRAFAC class myosin-kinesin ATPase superfamily. Myosin family.</text>
</comment>
<dbReference type="PROSITE" id="PS51757">
    <property type="entry name" value="TH1"/>
    <property type="match status" value="1"/>
</dbReference>
<dbReference type="Gene3D" id="3.40.850.10">
    <property type="entry name" value="Kinesin motor domain"/>
    <property type="match status" value="1"/>
</dbReference>
<evidence type="ECO:0000256" key="8">
    <source>
        <dbReference type="ARBA" id="ARBA00023203"/>
    </source>
</evidence>
<dbReference type="GO" id="GO:0031270">
    <property type="term" value="P:pseudopodium retraction"/>
    <property type="evidence" value="ECO:0007669"/>
    <property type="project" value="UniProtKB-ARBA"/>
</dbReference>
<dbReference type="GO" id="GO:0005886">
    <property type="term" value="C:plasma membrane"/>
    <property type="evidence" value="ECO:0007669"/>
    <property type="project" value="UniProtKB-ARBA"/>
</dbReference>
<dbReference type="GO" id="GO:0005524">
    <property type="term" value="F:ATP binding"/>
    <property type="evidence" value="ECO:0007669"/>
    <property type="project" value="UniProtKB-UniRule"/>
</dbReference>
<keyword evidence="3" id="KW-0677">Repeat</keyword>
<dbReference type="GO" id="GO:0007015">
    <property type="term" value="P:actin filament organization"/>
    <property type="evidence" value="ECO:0007669"/>
    <property type="project" value="TreeGrafter"/>
</dbReference>
<sequence length="1001" mass="115172">MSIHKSVRELAQPKNVGVEDLVMLSEVNENSLIQNLQQRYKEGLIYTSIGPVLISINPYKQLGIYGNDSIDLYRGKHEFEIPPHVFKIADKAYRALKAERENQCIIISGESGAGKTETSKYIMQYIANITGSSAEVERVKKLILESNPLLEAFGNAKTLRNNNSSRFGKYMEIQFNYAGDPEGGKITNYLLEKSRVINQTVGERNFHIFYQLLSGSSAEEKRDYHLQTAENYAYLNKSKCYTADGVDDVLAFKQTKNAMKVVGITEEEQKEIFRLLSAILLLGNLTFTAGSTVKNSASCVISDKKLSATIASLIGVQAELLEQSMISRMISTGQGARVSNYQVPQSVDQALYARDALAKALYTRLFDWLVRKINESIEVSTKGPVIGVLDIYGFEIFEKNGFEQLVINYVNETLQQIFIDLTLKTEQEEYVQEGIKWVPVDYVNNKPCVDLIEKKPIGILTILDEECLLEYGTEKTLLEKMNKHFAAHTHYQKADQLARNQMQFIINHYAGKVFYSMDEFLDKNRDTLFNDLINLGQSSTLKLVSNIFKYQAPPSEELSEQDKKNKEKLQRNGFVNSAQKVLIPQDKKRPVTAGGQFKTQVAALLKSLYSCNPHYVRCIKPNELKRALDWDLEKCSQQVRYLGLFENLLVRRAGFCSRLPFAKFMRRYYMLAKSTWPKWEGDAKRGVELLLTEIKIPHDEYQYGNTKIFIRNPQPLFQMEEMRNQRINQLVTMLQATWKMYKQRKWYLQTIAAIRIQRAWRGWVLRRECVKLKNQSLLIFQNNKERNRLSLQLSSKAFLGDFLSLSRDKFTVDTLKREEGPEAELQLSLLVSKVNRHHKIQKRTILITRHNFYQLETFSKPKKDGSWFLVKRKIPFKEIDRLSLSKLADNFVTVHVTQGSTQVDYVFETSKKTVLCTLFANLYQKSQNKPLPIDFKNEIQYRSRKGSSELKFEKVDSLGKDPSTISKDKDEIPFTSKFEKGAFKIKVLEGLPPDSKSIIIH</sequence>
<keyword evidence="5 9" id="KW-0067">ATP-binding</keyword>